<dbReference type="Proteomes" id="UP000007039">
    <property type="component" value="Chromosome"/>
</dbReference>
<dbReference type="RefSeq" id="WP_013451105.1">
    <property type="nucleotide sequence ID" value="NC_014758.1"/>
</dbReference>
<dbReference type="AlphaFoldDB" id="E4THW2"/>
<comment type="pathway">
    <text evidence="2 9">Amino-acid biosynthesis; L-tryptophan biosynthesis; L-tryptophan from chorismate: step 3/5.</text>
</comment>
<dbReference type="InterPro" id="IPR001240">
    <property type="entry name" value="PRAI_dom"/>
</dbReference>
<evidence type="ECO:0000256" key="3">
    <source>
        <dbReference type="ARBA" id="ARBA00012572"/>
    </source>
</evidence>
<evidence type="ECO:0000313" key="12">
    <source>
        <dbReference type="Proteomes" id="UP000007039"/>
    </source>
</evidence>
<dbReference type="KEGG" id="cni:Calni_0981"/>
<evidence type="ECO:0000256" key="7">
    <source>
        <dbReference type="ARBA" id="ARBA00023141"/>
    </source>
</evidence>
<keyword evidence="7 9" id="KW-0057">Aromatic amino acid biosynthesis</keyword>
<evidence type="ECO:0000313" key="11">
    <source>
        <dbReference type="EMBL" id="ADR18892.1"/>
    </source>
</evidence>
<dbReference type="PANTHER" id="PTHR42894:SF1">
    <property type="entry name" value="N-(5'-PHOSPHORIBOSYL)ANTHRANILATE ISOMERASE"/>
    <property type="match status" value="1"/>
</dbReference>
<dbReference type="EC" id="5.3.1.24" evidence="3 9"/>
<keyword evidence="8 9" id="KW-0413">Isomerase</keyword>
<reference evidence="11 12" key="2">
    <citation type="journal article" date="2011" name="Stand. Genomic Sci.">
        <title>Complete genome sequence of Calditerrivibrio nitroreducens type strain (Yu37-1).</title>
        <authorList>
            <person name="Pitluck S."/>
            <person name="Sikorski J."/>
            <person name="Zeytun A."/>
            <person name="Lapidus A."/>
            <person name="Nolan M."/>
            <person name="Lucas S."/>
            <person name="Hammon N."/>
            <person name="Deshpande S."/>
            <person name="Cheng J.F."/>
            <person name="Tapia R."/>
            <person name="Han C."/>
            <person name="Goodwin L."/>
            <person name="Liolios K."/>
            <person name="Pagani I."/>
            <person name="Ivanova N."/>
            <person name="Mavromatis K."/>
            <person name="Pati A."/>
            <person name="Chen A."/>
            <person name="Palaniappan K."/>
            <person name="Hauser L."/>
            <person name="Chang Y.J."/>
            <person name="Jeffries C.D."/>
            <person name="Detter J.C."/>
            <person name="Brambilla E."/>
            <person name="Djao O.D."/>
            <person name="Rohde M."/>
            <person name="Spring S."/>
            <person name="Goker M."/>
            <person name="Woyke T."/>
            <person name="Bristow J."/>
            <person name="Eisen J.A."/>
            <person name="Markowitz V."/>
            <person name="Hugenholtz P."/>
            <person name="Kyrpides N.C."/>
            <person name="Klenk H.P."/>
            <person name="Land M."/>
        </authorList>
    </citation>
    <scope>NUCLEOTIDE SEQUENCE [LARGE SCALE GENOMIC DNA]</scope>
    <source>
        <strain evidence="12">DSM 19672 / NBRC 101217 / Yu37-1</strain>
    </source>
</reference>
<keyword evidence="6 9" id="KW-0822">Tryptophan biosynthesis</keyword>
<name>E4THW2_CALNY</name>
<dbReference type="InterPro" id="IPR013785">
    <property type="entry name" value="Aldolase_TIM"/>
</dbReference>
<dbReference type="OrthoDB" id="3243379at2"/>
<proteinExistence type="inferred from homology"/>
<dbReference type="GO" id="GO:0000162">
    <property type="term" value="P:L-tryptophan biosynthetic process"/>
    <property type="evidence" value="ECO:0007669"/>
    <property type="project" value="UniProtKB-UniRule"/>
</dbReference>
<evidence type="ECO:0000259" key="10">
    <source>
        <dbReference type="Pfam" id="PF00697"/>
    </source>
</evidence>
<organism evidence="11 12">
    <name type="scientific">Calditerrivibrio nitroreducens (strain DSM 19672 / NBRC 101217 / Yu37-1)</name>
    <dbReference type="NCBI Taxonomy" id="768670"/>
    <lineage>
        <taxon>Bacteria</taxon>
        <taxon>Pseudomonadati</taxon>
        <taxon>Deferribacterota</taxon>
        <taxon>Deferribacteres</taxon>
        <taxon>Deferribacterales</taxon>
        <taxon>Calditerrivibrionaceae</taxon>
    </lineage>
</organism>
<feature type="domain" description="N-(5'phosphoribosyl) anthranilate isomerase (PRAI)" evidence="10">
    <location>
        <begin position="4"/>
        <end position="173"/>
    </location>
</feature>
<evidence type="ECO:0000256" key="5">
    <source>
        <dbReference type="ARBA" id="ARBA00022605"/>
    </source>
</evidence>
<keyword evidence="12" id="KW-1185">Reference proteome</keyword>
<accession>E4THW2</accession>
<gene>
    <name evidence="9" type="primary">trpF</name>
    <name evidence="11" type="ordered locus">Calni_0981</name>
</gene>
<evidence type="ECO:0000256" key="1">
    <source>
        <dbReference type="ARBA" id="ARBA00001164"/>
    </source>
</evidence>
<dbReference type="GO" id="GO:0004640">
    <property type="term" value="F:phosphoribosylanthranilate isomerase activity"/>
    <property type="evidence" value="ECO:0007669"/>
    <property type="project" value="UniProtKB-UniRule"/>
</dbReference>
<reference key="1">
    <citation type="submission" date="2010-11" db="EMBL/GenBank/DDBJ databases">
        <title>The complete genome of chromosome of Calditerrivibrio nitroreducens DSM 19672.</title>
        <authorList>
            <consortium name="US DOE Joint Genome Institute (JGI-PGF)"/>
            <person name="Lucas S."/>
            <person name="Copeland A."/>
            <person name="Lapidus A."/>
            <person name="Bruce D."/>
            <person name="Goodwin L."/>
            <person name="Pitluck S."/>
            <person name="Kyrpides N."/>
            <person name="Mavromatis K."/>
            <person name="Ivanova N."/>
            <person name="Mikhailova N."/>
            <person name="Zeytun A."/>
            <person name="Brettin T."/>
            <person name="Detter J.C."/>
            <person name="Tapia R."/>
            <person name="Han C."/>
            <person name="Land M."/>
            <person name="Hauser L."/>
            <person name="Markowitz V."/>
            <person name="Cheng J.-F."/>
            <person name="Hugenholtz P."/>
            <person name="Woyke T."/>
            <person name="Wu D."/>
            <person name="Spring S."/>
            <person name="Schroeder M."/>
            <person name="Brambilla E."/>
            <person name="Klenk H.-P."/>
            <person name="Eisen J.A."/>
        </authorList>
    </citation>
    <scope>NUCLEOTIDE SEQUENCE [LARGE SCALE GENOMIC DNA]</scope>
    <source>
        <strain>DSM 19672</strain>
    </source>
</reference>
<sequence length="175" mass="20002">MFVKVCGITQKEYIDWAVELGFDAIGVVFYPKSKRFVDKDKGIELAEYSRGKISTVAVGIIYEEIKDVKDYFDYYQISEYMVDKKLIYSIEEKPDKEANLYIFDKSKGGGIFSEIPEWFYEIKHKTIIAGGLNAKNVVDLVKTYSPFGVDVSSGVEITPGVKSKELMRDFIKNLK</sequence>
<keyword evidence="5 9" id="KW-0028">Amino-acid biosynthesis</keyword>
<protein>
    <recommendedName>
        <fullName evidence="4 9">N-(5'-phosphoribosyl)anthranilate isomerase</fullName>
        <shortName evidence="9">PRAI</shortName>
        <ecNumber evidence="3 9">5.3.1.24</ecNumber>
    </recommendedName>
</protein>
<evidence type="ECO:0000256" key="4">
    <source>
        <dbReference type="ARBA" id="ARBA00022272"/>
    </source>
</evidence>
<evidence type="ECO:0000256" key="6">
    <source>
        <dbReference type="ARBA" id="ARBA00022822"/>
    </source>
</evidence>
<evidence type="ECO:0000256" key="8">
    <source>
        <dbReference type="ARBA" id="ARBA00023235"/>
    </source>
</evidence>
<dbReference type="HOGENOM" id="CLU_076364_1_2_0"/>
<dbReference type="EMBL" id="CP002347">
    <property type="protein sequence ID" value="ADR18892.1"/>
    <property type="molecule type" value="Genomic_DNA"/>
</dbReference>
<dbReference type="Gene3D" id="3.20.20.70">
    <property type="entry name" value="Aldolase class I"/>
    <property type="match status" value="2"/>
</dbReference>
<dbReference type="InterPro" id="IPR011060">
    <property type="entry name" value="RibuloseP-bd_barrel"/>
</dbReference>
<dbReference type="CDD" id="cd00405">
    <property type="entry name" value="PRAI"/>
    <property type="match status" value="1"/>
</dbReference>
<comment type="similarity">
    <text evidence="9">Belongs to the TrpF family.</text>
</comment>
<dbReference type="eggNOG" id="COG0135">
    <property type="taxonomic scope" value="Bacteria"/>
</dbReference>
<dbReference type="HAMAP" id="MF_00135">
    <property type="entry name" value="PRAI"/>
    <property type="match status" value="1"/>
</dbReference>
<evidence type="ECO:0000256" key="2">
    <source>
        <dbReference type="ARBA" id="ARBA00004664"/>
    </source>
</evidence>
<comment type="catalytic activity">
    <reaction evidence="1 9">
        <text>N-(5-phospho-beta-D-ribosyl)anthranilate = 1-(2-carboxyphenylamino)-1-deoxy-D-ribulose 5-phosphate</text>
        <dbReference type="Rhea" id="RHEA:21540"/>
        <dbReference type="ChEBI" id="CHEBI:18277"/>
        <dbReference type="ChEBI" id="CHEBI:58613"/>
        <dbReference type="EC" id="5.3.1.24"/>
    </reaction>
</comment>
<dbReference type="Pfam" id="PF00697">
    <property type="entry name" value="PRAI"/>
    <property type="match status" value="1"/>
</dbReference>
<evidence type="ECO:0000256" key="9">
    <source>
        <dbReference type="HAMAP-Rule" id="MF_00135"/>
    </source>
</evidence>
<dbReference type="SUPFAM" id="SSF51366">
    <property type="entry name" value="Ribulose-phoshate binding barrel"/>
    <property type="match status" value="1"/>
</dbReference>
<dbReference type="STRING" id="768670.Calni_0981"/>
<dbReference type="InterPro" id="IPR044643">
    <property type="entry name" value="TrpF_fam"/>
</dbReference>
<dbReference type="PANTHER" id="PTHR42894">
    <property type="entry name" value="N-(5'-PHOSPHORIBOSYL)ANTHRANILATE ISOMERASE"/>
    <property type="match status" value="1"/>
</dbReference>
<dbReference type="UniPathway" id="UPA00035">
    <property type="reaction ID" value="UER00042"/>
</dbReference>